<dbReference type="Proteomes" id="UP000288102">
    <property type="component" value="Unassembled WGS sequence"/>
</dbReference>
<evidence type="ECO:0000313" key="2">
    <source>
        <dbReference type="Proteomes" id="UP000288102"/>
    </source>
</evidence>
<proteinExistence type="predicted"/>
<keyword evidence="2" id="KW-1185">Reference proteome</keyword>
<gene>
    <name evidence="1" type="ORF">D0817_20160</name>
</gene>
<dbReference type="EMBL" id="QWDM01000015">
    <property type="protein sequence ID" value="RUT68676.1"/>
    <property type="molecule type" value="Genomic_DNA"/>
</dbReference>
<accession>A0A434A2V7</accession>
<organism evidence="1 2">
    <name type="scientific">Flavobacterium cupreum</name>
    <dbReference type="NCBI Taxonomy" id="2133766"/>
    <lineage>
        <taxon>Bacteria</taxon>
        <taxon>Pseudomonadati</taxon>
        <taxon>Bacteroidota</taxon>
        <taxon>Flavobacteriia</taxon>
        <taxon>Flavobacteriales</taxon>
        <taxon>Flavobacteriaceae</taxon>
        <taxon>Flavobacterium</taxon>
    </lineage>
</organism>
<comment type="caution">
    <text evidence="1">The sequence shown here is derived from an EMBL/GenBank/DDBJ whole genome shotgun (WGS) entry which is preliminary data.</text>
</comment>
<protein>
    <submittedName>
        <fullName evidence="1">Uncharacterized protein</fullName>
    </submittedName>
</protein>
<evidence type="ECO:0000313" key="1">
    <source>
        <dbReference type="EMBL" id="RUT68676.1"/>
    </source>
</evidence>
<sequence>MKQIKIICIAIIGIMVTTVSKTVDKGSNPSLSTNHFKHNSMFTLISQDIEPLGLERLVKSFCDTWIIG</sequence>
<name>A0A434A2V7_9FLAO</name>
<dbReference type="AlphaFoldDB" id="A0A434A2V7"/>
<reference evidence="2" key="1">
    <citation type="journal article" date="2019" name="Syst. Appl. Microbiol.">
        <title>Flavobacterium circumlabens sp. nov. and Flavobacterium cupreum sp. nov., two psychrotrophic species isolated from Antarctic environmental samples.</title>
        <authorList>
            <person name="Kralova S."/>
            <person name="Busse H.-J."/>
            <person name="Svec P."/>
            <person name="Maslanova I."/>
            <person name="Stankova E."/>
            <person name="Bartak M."/>
            <person name="Sedlacek I."/>
        </authorList>
    </citation>
    <scope>NUCLEOTIDE SEQUENCE [LARGE SCALE GENOMIC DNA]</scope>
    <source>
        <strain evidence="2">CCM 8825</strain>
    </source>
</reference>